<reference evidence="1" key="1">
    <citation type="journal article" date="2023" name="Comput. Struct. Biotechnol. J.">
        <title>Discovery of a novel marine Bacteroidetes with a rich repertoire of carbohydrate-active enzymes.</title>
        <authorList>
            <person name="Chen B."/>
            <person name="Liu G."/>
            <person name="Chen Q."/>
            <person name="Wang H."/>
            <person name="Liu L."/>
            <person name="Tang K."/>
        </authorList>
    </citation>
    <scope>NUCLEOTIDE SEQUENCE</scope>
    <source>
        <strain evidence="1">TK19036</strain>
    </source>
</reference>
<proteinExistence type="predicted"/>
<dbReference type="Gene3D" id="1.10.150.240">
    <property type="entry name" value="Putative phosphatase, domain 2"/>
    <property type="match status" value="1"/>
</dbReference>
<organism evidence="1">
    <name type="scientific">Roseihalotalea indica</name>
    <dbReference type="NCBI Taxonomy" id="2867963"/>
    <lineage>
        <taxon>Bacteria</taxon>
        <taxon>Pseudomonadati</taxon>
        <taxon>Bacteroidota</taxon>
        <taxon>Cytophagia</taxon>
        <taxon>Cytophagales</taxon>
        <taxon>Catalimonadaceae</taxon>
        <taxon>Roseihalotalea</taxon>
    </lineage>
</organism>
<dbReference type="InterPro" id="IPR023214">
    <property type="entry name" value="HAD_sf"/>
</dbReference>
<dbReference type="SFLD" id="SFLDS00003">
    <property type="entry name" value="Haloacid_Dehalogenase"/>
    <property type="match status" value="1"/>
</dbReference>
<dbReference type="EMBL" id="CP120682">
    <property type="protein sequence ID" value="WKN38544.1"/>
    <property type="molecule type" value="Genomic_DNA"/>
</dbReference>
<dbReference type="CDD" id="cd02603">
    <property type="entry name" value="HAD_sEH-N_like"/>
    <property type="match status" value="1"/>
</dbReference>
<dbReference type="InterPro" id="IPR036412">
    <property type="entry name" value="HAD-like_sf"/>
</dbReference>
<dbReference type="AlphaFoldDB" id="A0AA49JH71"/>
<name>A0AA49JH71_9BACT</name>
<dbReference type="PANTHER" id="PTHR43611:SF3">
    <property type="entry name" value="FLAVIN MONONUCLEOTIDE HYDROLASE 1, CHLOROPLATIC"/>
    <property type="match status" value="1"/>
</dbReference>
<dbReference type="SFLD" id="SFLDG01129">
    <property type="entry name" value="C1.5:_HAD__Beta-PGM__Phosphata"/>
    <property type="match status" value="1"/>
</dbReference>
<gene>
    <name evidence="1" type="ORF">K4G66_07485</name>
</gene>
<dbReference type="NCBIfam" id="TIGR01509">
    <property type="entry name" value="HAD-SF-IA-v3"/>
    <property type="match status" value="1"/>
</dbReference>
<reference evidence="1" key="2">
    <citation type="journal article" date="2024" name="Antonie Van Leeuwenhoek">
        <title>Roseihalotalea indica gen. nov., sp. nov., a halophilic Bacteroidetes from mesopelagic Southwest Indian Ocean with higher carbohydrate metabolic potential.</title>
        <authorList>
            <person name="Chen B."/>
            <person name="Zhang M."/>
            <person name="Lin D."/>
            <person name="Ye J."/>
            <person name="Tang K."/>
        </authorList>
    </citation>
    <scope>NUCLEOTIDE SEQUENCE</scope>
    <source>
        <strain evidence="1">TK19036</strain>
    </source>
</reference>
<sequence length="203" mass="23412">MPFNTVIFDLGGVLIDWNPEYLYRKIFSDEAEMNRFLTDVCHSDWNREQDRGRLFAEAVKELVATHPSYENEIQAYHERWDEMLGGAIAENVAVLEELKKKSDINLYAITNWSAETFPIAQREYPFLQHFQDTVVSGELKVVKPDAQIYQTLLDRQPIVPEQSIFIDDVLENIEGARALGIHGIHLTPNTNLRQELEALKVLP</sequence>
<dbReference type="Pfam" id="PF00702">
    <property type="entry name" value="Hydrolase"/>
    <property type="match status" value="1"/>
</dbReference>
<dbReference type="PANTHER" id="PTHR43611">
    <property type="entry name" value="ALPHA-D-GLUCOSE 1-PHOSPHATE PHOSPHATASE"/>
    <property type="match status" value="1"/>
</dbReference>
<dbReference type="SUPFAM" id="SSF56784">
    <property type="entry name" value="HAD-like"/>
    <property type="match status" value="1"/>
</dbReference>
<dbReference type="Gene3D" id="3.40.50.1000">
    <property type="entry name" value="HAD superfamily/HAD-like"/>
    <property type="match status" value="1"/>
</dbReference>
<dbReference type="PRINTS" id="PR00413">
    <property type="entry name" value="HADHALOGNASE"/>
</dbReference>
<evidence type="ECO:0000313" key="1">
    <source>
        <dbReference type="EMBL" id="WKN38544.1"/>
    </source>
</evidence>
<protein>
    <submittedName>
        <fullName evidence="1">HAD family phosphatase</fullName>
    </submittedName>
</protein>
<accession>A0AA49JH71</accession>
<dbReference type="InterPro" id="IPR006439">
    <property type="entry name" value="HAD-SF_hydro_IA"/>
</dbReference>
<dbReference type="InterPro" id="IPR023198">
    <property type="entry name" value="PGP-like_dom2"/>
</dbReference>